<accession>A0A1T4NIU5</accession>
<dbReference type="EMBL" id="FUWH01000004">
    <property type="protein sequence ID" value="SJZ78678.1"/>
    <property type="molecule type" value="Genomic_DNA"/>
</dbReference>
<evidence type="ECO:0000313" key="3">
    <source>
        <dbReference type="EMBL" id="SJZ78678.1"/>
    </source>
</evidence>
<evidence type="ECO:0000259" key="1">
    <source>
        <dbReference type="Pfam" id="PF00149"/>
    </source>
</evidence>
<name>A0A1T4NIU5_9BACT</name>
<dbReference type="STRING" id="413434.SAMN04488132_104262"/>
<dbReference type="InterPro" id="IPR018391">
    <property type="entry name" value="PQQ_b-propeller_rpt"/>
</dbReference>
<dbReference type="Pfam" id="PF00149">
    <property type="entry name" value="Metallophos"/>
    <property type="match status" value="1"/>
</dbReference>
<dbReference type="InterPro" id="IPR029052">
    <property type="entry name" value="Metallo-depent_PP-like"/>
</dbReference>
<evidence type="ECO:0000259" key="2">
    <source>
        <dbReference type="Pfam" id="PF13360"/>
    </source>
</evidence>
<dbReference type="Proteomes" id="UP000190888">
    <property type="component" value="Unassembled WGS sequence"/>
</dbReference>
<dbReference type="InterPro" id="IPR002372">
    <property type="entry name" value="PQQ_rpt_dom"/>
</dbReference>
<organism evidence="3 4">
    <name type="scientific">Sediminibacterium ginsengisoli</name>
    <dbReference type="NCBI Taxonomy" id="413434"/>
    <lineage>
        <taxon>Bacteria</taxon>
        <taxon>Pseudomonadati</taxon>
        <taxon>Bacteroidota</taxon>
        <taxon>Chitinophagia</taxon>
        <taxon>Chitinophagales</taxon>
        <taxon>Chitinophagaceae</taxon>
        <taxon>Sediminibacterium</taxon>
    </lineage>
</organism>
<dbReference type="PANTHER" id="PTHR34512">
    <property type="entry name" value="CELL SURFACE PROTEIN"/>
    <property type="match status" value="1"/>
</dbReference>
<dbReference type="Gene3D" id="3.60.21.10">
    <property type="match status" value="1"/>
</dbReference>
<dbReference type="SUPFAM" id="SSF56300">
    <property type="entry name" value="Metallo-dependent phosphatases"/>
    <property type="match status" value="1"/>
</dbReference>
<sequence>MLCRITYLSDMKKISFLLLAVLLFSGTNAQWKPFRFAFISDTHINDRNNIPSEDLRRTVADINQMTDIAFVVITGDITELGTDEEIRMAKEILDQLKVPYYIIPGNHDSGWSESGGVTFARVFGYDKFRFEYNGISFLGCASGPFVRMSDGHIPRDAVNWLDAELKKTDPSQPVIFLNHYPLDNGLDNWYEITDRLKKQNTLAVLCGHGHNNHVLNFEGIPGVMGRSNLRAKAETGGYNLVDVRTDSLIFSERRPGVNTLLPWAKVKLQKHDYASMPRPATHPVYTLNDSFPAVKPKWTFSSDANVISTPAVAGKLVVFGNSIGRIDALNISNGKKQWSYQTRGAIYSSPAVSENKVVLGSGDGNVYCLDAVKGKLLWSFKAGAAVLGSPLISNNTVYIGASDHAFRAIDLQTGREKWRFDSLGGPMVSTPVIHDGHVIFGAWDTYLYSLDAVTGKLNWKWSNGSTVKNLSPASCIPLIHDGVIYVAAPDRVLSAIDFKTGSTLWRSKEGALRESTGISADGKWIYGKSMNDSIVAFPTSRTLPQAAWKLNCGFGYEHAPSMLTEKDGQLIFGTKNGRVYSVNTRTREKSWAYKIDNSMVNTVNVISSRSVIASTMDGKVCLLEVN</sequence>
<feature type="domain" description="Pyrrolo-quinoline quinone repeat" evidence="2">
    <location>
        <begin position="349"/>
        <end position="535"/>
    </location>
</feature>
<feature type="domain" description="Pyrrolo-quinoline quinone repeat" evidence="2">
    <location>
        <begin position="297"/>
        <end position="343"/>
    </location>
</feature>
<dbReference type="InterPro" id="IPR015943">
    <property type="entry name" value="WD40/YVTN_repeat-like_dom_sf"/>
</dbReference>
<dbReference type="InterPro" id="IPR011047">
    <property type="entry name" value="Quinoprotein_ADH-like_sf"/>
</dbReference>
<feature type="domain" description="Calcineurin-like phosphoesterase" evidence="1">
    <location>
        <begin position="34"/>
        <end position="211"/>
    </location>
</feature>
<reference evidence="3 4" key="1">
    <citation type="submission" date="2017-02" db="EMBL/GenBank/DDBJ databases">
        <authorList>
            <person name="Peterson S.W."/>
        </authorList>
    </citation>
    <scope>NUCLEOTIDE SEQUENCE [LARGE SCALE GENOMIC DNA]</scope>
    <source>
        <strain evidence="3 4">DSM 22335</strain>
    </source>
</reference>
<proteinExistence type="predicted"/>
<dbReference type="Gene3D" id="2.130.10.10">
    <property type="entry name" value="YVTN repeat-like/Quinoprotein amine dehydrogenase"/>
    <property type="match status" value="1"/>
</dbReference>
<keyword evidence="4" id="KW-1185">Reference proteome</keyword>
<dbReference type="Pfam" id="PF13360">
    <property type="entry name" value="PQQ_2"/>
    <property type="match status" value="2"/>
</dbReference>
<dbReference type="InterPro" id="IPR004843">
    <property type="entry name" value="Calcineurin-like_PHP"/>
</dbReference>
<dbReference type="SMART" id="SM00564">
    <property type="entry name" value="PQQ"/>
    <property type="match status" value="6"/>
</dbReference>
<protein>
    <submittedName>
        <fullName evidence="3">Outer membrane protein assembly factor BamB, contains PQQ-like beta-propeller repeat</fullName>
    </submittedName>
</protein>
<dbReference type="SUPFAM" id="SSF50998">
    <property type="entry name" value="Quinoprotein alcohol dehydrogenase-like"/>
    <property type="match status" value="2"/>
</dbReference>
<dbReference type="GO" id="GO:0016787">
    <property type="term" value="F:hydrolase activity"/>
    <property type="evidence" value="ECO:0007669"/>
    <property type="project" value="InterPro"/>
</dbReference>
<gene>
    <name evidence="3" type="ORF">SAMN04488132_104262</name>
</gene>
<dbReference type="PANTHER" id="PTHR34512:SF30">
    <property type="entry name" value="OUTER MEMBRANE PROTEIN ASSEMBLY FACTOR BAMB"/>
    <property type="match status" value="1"/>
</dbReference>
<evidence type="ECO:0000313" key="4">
    <source>
        <dbReference type="Proteomes" id="UP000190888"/>
    </source>
</evidence>
<dbReference type="AlphaFoldDB" id="A0A1T4NIU5"/>